<feature type="domain" description="Carboxylesterase type B" evidence="5">
    <location>
        <begin position="39"/>
        <end position="337"/>
    </location>
</feature>
<protein>
    <recommendedName>
        <fullName evidence="3">Carboxylic ester hydrolase</fullName>
        <ecNumber evidence="3">3.1.1.-</ecNumber>
    </recommendedName>
</protein>
<keyword evidence="7" id="KW-1185">Reference proteome</keyword>
<accession>A0AAN7C0M9</accession>
<reference evidence="6" key="2">
    <citation type="submission" date="2023-05" db="EMBL/GenBank/DDBJ databases">
        <authorList>
            <consortium name="Lawrence Berkeley National Laboratory"/>
            <person name="Steindorff A."/>
            <person name="Hensen N."/>
            <person name="Bonometti L."/>
            <person name="Westerberg I."/>
            <person name="Brannstrom I.O."/>
            <person name="Guillou S."/>
            <person name="Cros-Aarteil S."/>
            <person name="Calhoun S."/>
            <person name="Haridas S."/>
            <person name="Kuo A."/>
            <person name="Mondo S."/>
            <person name="Pangilinan J."/>
            <person name="Riley R."/>
            <person name="Labutti K."/>
            <person name="Andreopoulos B."/>
            <person name="Lipzen A."/>
            <person name="Chen C."/>
            <person name="Yanf M."/>
            <person name="Daum C."/>
            <person name="Ng V."/>
            <person name="Clum A."/>
            <person name="Ohm R."/>
            <person name="Martin F."/>
            <person name="Silar P."/>
            <person name="Natvig D."/>
            <person name="Lalanne C."/>
            <person name="Gautier V."/>
            <person name="Ament-Velasquez S.L."/>
            <person name="Kruys A."/>
            <person name="Hutchinson M.I."/>
            <person name="Powell A.J."/>
            <person name="Barry K."/>
            <person name="Miller A.N."/>
            <person name="Grigoriev I.V."/>
            <person name="Debuchy R."/>
            <person name="Gladieux P."/>
            <person name="Thoren M.H."/>
            <person name="Johannesson H."/>
        </authorList>
    </citation>
    <scope>NUCLEOTIDE SEQUENCE</scope>
    <source>
        <strain evidence="6">CBS 532.94</strain>
    </source>
</reference>
<dbReference type="InterPro" id="IPR019826">
    <property type="entry name" value="Carboxylesterase_B_AS"/>
</dbReference>
<dbReference type="Proteomes" id="UP001303760">
    <property type="component" value="Unassembled WGS sequence"/>
</dbReference>
<dbReference type="PROSITE" id="PS00122">
    <property type="entry name" value="CARBOXYLESTERASE_B_1"/>
    <property type="match status" value="1"/>
</dbReference>
<dbReference type="EMBL" id="MU860751">
    <property type="protein sequence ID" value="KAK4232947.1"/>
    <property type="molecule type" value="Genomic_DNA"/>
</dbReference>
<evidence type="ECO:0000256" key="2">
    <source>
        <dbReference type="ARBA" id="ARBA00022801"/>
    </source>
</evidence>
<comment type="similarity">
    <text evidence="1 3">Belongs to the type-B carboxylesterase/lipase family.</text>
</comment>
<evidence type="ECO:0000256" key="4">
    <source>
        <dbReference type="SAM" id="MobiDB-lite"/>
    </source>
</evidence>
<feature type="signal peptide" evidence="3">
    <location>
        <begin position="1"/>
        <end position="20"/>
    </location>
</feature>
<gene>
    <name evidence="6" type="ORF">C8A03DRAFT_39383</name>
</gene>
<organism evidence="6 7">
    <name type="scientific">Achaetomium macrosporum</name>
    <dbReference type="NCBI Taxonomy" id="79813"/>
    <lineage>
        <taxon>Eukaryota</taxon>
        <taxon>Fungi</taxon>
        <taxon>Dikarya</taxon>
        <taxon>Ascomycota</taxon>
        <taxon>Pezizomycotina</taxon>
        <taxon>Sordariomycetes</taxon>
        <taxon>Sordariomycetidae</taxon>
        <taxon>Sordariales</taxon>
        <taxon>Chaetomiaceae</taxon>
        <taxon>Achaetomium</taxon>
    </lineage>
</organism>
<dbReference type="InterPro" id="IPR050309">
    <property type="entry name" value="Type-B_Carboxylest/Lipase"/>
</dbReference>
<dbReference type="GO" id="GO:0016787">
    <property type="term" value="F:hydrolase activity"/>
    <property type="evidence" value="ECO:0007669"/>
    <property type="project" value="UniProtKB-KW"/>
</dbReference>
<proteinExistence type="inferred from homology"/>
<comment type="caution">
    <text evidence="6">The sequence shown here is derived from an EMBL/GenBank/DDBJ whole genome shotgun (WGS) entry which is preliminary data.</text>
</comment>
<dbReference type="SUPFAM" id="SSF53474">
    <property type="entry name" value="alpha/beta-Hydrolases"/>
    <property type="match status" value="1"/>
</dbReference>
<dbReference type="EC" id="3.1.1.-" evidence="3"/>
<feature type="region of interest" description="Disordered" evidence="4">
    <location>
        <begin position="56"/>
        <end position="87"/>
    </location>
</feature>
<feature type="chain" id="PRO_5042664359" description="Carboxylic ester hydrolase" evidence="3">
    <location>
        <begin position="21"/>
        <end position="363"/>
    </location>
</feature>
<dbReference type="PANTHER" id="PTHR11559">
    <property type="entry name" value="CARBOXYLESTERASE"/>
    <property type="match status" value="1"/>
</dbReference>
<evidence type="ECO:0000256" key="1">
    <source>
        <dbReference type="ARBA" id="ARBA00005964"/>
    </source>
</evidence>
<dbReference type="Pfam" id="PF00135">
    <property type="entry name" value="COesterase"/>
    <property type="match status" value="1"/>
</dbReference>
<dbReference type="AlphaFoldDB" id="A0AAN7C0M9"/>
<dbReference type="InterPro" id="IPR002018">
    <property type="entry name" value="CarbesteraseB"/>
</dbReference>
<keyword evidence="3" id="KW-0732">Signal</keyword>
<reference evidence="6" key="1">
    <citation type="journal article" date="2023" name="Mol. Phylogenet. Evol.">
        <title>Genome-scale phylogeny and comparative genomics of the fungal order Sordariales.</title>
        <authorList>
            <person name="Hensen N."/>
            <person name="Bonometti L."/>
            <person name="Westerberg I."/>
            <person name="Brannstrom I.O."/>
            <person name="Guillou S."/>
            <person name="Cros-Aarteil S."/>
            <person name="Calhoun S."/>
            <person name="Haridas S."/>
            <person name="Kuo A."/>
            <person name="Mondo S."/>
            <person name="Pangilinan J."/>
            <person name="Riley R."/>
            <person name="LaButti K."/>
            <person name="Andreopoulos B."/>
            <person name="Lipzen A."/>
            <person name="Chen C."/>
            <person name="Yan M."/>
            <person name="Daum C."/>
            <person name="Ng V."/>
            <person name="Clum A."/>
            <person name="Steindorff A."/>
            <person name="Ohm R.A."/>
            <person name="Martin F."/>
            <person name="Silar P."/>
            <person name="Natvig D.O."/>
            <person name="Lalanne C."/>
            <person name="Gautier V."/>
            <person name="Ament-Velasquez S.L."/>
            <person name="Kruys A."/>
            <person name="Hutchinson M.I."/>
            <person name="Powell A.J."/>
            <person name="Barry K."/>
            <person name="Miller A.N."/>
            <person name="Grigoriev I.V."/>
            <person name="Debuchy R."/>
            <person name="Gladieux P."/>
            <person name="Hiltunen Thoren M."/>
            <person name="Johannesson H."/>
        </authorList>
    </citation>
    <scope>NUCLEOTIDE SEQUENCE</scope>
    <source>
        <strain evidence="6">CBS 532.94</strain>
    </source>
</reference>
<dbReference type="InterPro" id="IPR029058">
    <property type="entry name" value="AB_hydrolase_fold"/>
</dbReference>
<sequence length="363" mass="39383">MESLLYLVSFALLCAGAASANPQVRVVDRRNGVTYDGLERNGIEVFLDIPYSEDTGGENRFKPPKRHVPRRESTVNGTAYGPSCPQQPGEWAPPISLGNITDISEDCLNLNMARPRGTRATDRLPVTVYIHGGSFIAGDNHDPTILPDGKILESVRNGWPVVRVALNYRLSVFGFAQSEALKSEGSENAVLRDQRLGIEWVRDNIDQFGGDPHKITIFGQSSGGLAVGMQIMGYGASKPVPFQQGICQCQALEPGITGNFTIDAMQAVVDYVDCDPNNLHSKETVACLRNLDMQTLLNASLATYSSDIAHNIGDIWLPVVDGDFLPAAPSTLIRQGRFAQSVTDGLVDARVSILPHIYSLSTD</sequence>
<keyword evidence="2 3" id="KW-0378">Hydrolase</keyword>
<evidence type="ECO:0000256" key="3">
    <source>
        <dbReference type="RuleBase" id="RU361235"/>
    </source>
</evidence>
<evidence type="ECO:0000313" key="7">
    <source>
        <dbReference type="Proteomes" id="UP001303760"/>
    </source>
</evidence>
<name>A0AAN7C0M9_9PEZI</name>
<evidence type="ECO:0000313" key="6">
    <source>
        <dbReference type="EMBL" id="KAK4232947.1"/>
    </source>
</evidence>
<dbReference type="Gene3D" id="3.40.50.1820">
    <property type="entry name" value="alpha/beta hydrolase"/>
    <property type="match status" value="1"/>
</dbReference>
<evidence type="ECO:0000259" key="5">
    <source>
        <dbReference type="Pfam" id="PF00135"/>
    </source>
</evidence>